<dbReference type="CDD" id="cd03020">
    <property type="entry name" value="DsbA_DsbC_DsbG"/>
    <property type="match status" value="1"/>
</dbReference>
<dbReference type="PROSITE" id="PS51257">
    <property type="entry name" value="PROKAR_LIPOPROTEIN"/>
    <property type="match status" value="1"/>
</dbReference>
<evidence type="ECO:0000256" key="2">
    <source>
        <dbReference type="ARBA" id="ARBA00009813"/>
    </source>
</evidence>
<evidence type="ECO:0000256" key="1">
    <source>
        <dbReference type="ARBA" id="ARBA00004418"/>
    </source>
</evidence>
<keyword evidence="4 7" id="KW-0574">Periplasm</keyword>
<dbReference type="SUPFAM" id="SSF54423">
    <property type="entry name" value="DsbC/DsbG N-terminal domain-like"/>
    <property type="match status" value="1"/>
</dbReference>
<comment type="subcellular location">
    <subcellularLocation>
        <location evidence="1 7">Periplasm</location>
    </subcellularLocation>
</comment>
<evidence type="ECO:0000256" key="3">
    <source>
        <dbReference type="ARBA" id="ARBA00022729"/>
    </source>
</evidence>
<evidence type="ECO:0000256" key="4">
    <source>
        <dbReference type="ARBA" id="ARBA00022764"/>
    </source>
</evidence>
<reference evidence="10 11" key="1">
    <citation type="submission" date="2019-01" db="EMBL/GenBank/DDBJ databases">
        <authorList>
            <person name="Chen W.-M."/>
        </authorList>
    </citation>
    <scope>NUCLEOTIDE SEQUENCE [LARGE SCALE GENOMIC DNA]</scope>
    <source>
        <strain evidence="10 11">KYPY4</strain>
    </source>
</reference>
<dbReference type="SUPFAM" id="SSF52833">
    <property type="entry name" value="Thioredoxin-like"/>
    <property type="match status" value="1"/>
</dbReference>
<dbReference type="PANTHER" id="PTHR35272">
    <property type="entry name" value="THIOL:DISULFIDE INTERCHANGE PROTEIN DSBC-RELATED"/>
    <property type="match status" value="1"/>
</dbReference>
<dbReference type="InterPro" id="IPR018950">
    <property type="entry name" value="DiS-bond_isomerase_DsbC/G_N"/>
</dbReference>
<dbReference type="Pfam" id="PF13098">
    <property type="entry name" value="Thioredoxin_2"/>
    <property type="match status" value="1"/>
</dbReference>
<dbReference type="AlphaFoldDB" id="A0A437R9M1"/>
<evidence type="ECO:0000259" key="8">
    <source>
        <dbReference type="Pfam" id="PF10411"/>
    </source>
</evidence>
<gene>
    <name evidence="10" type="ORF">EOE66_20990</name>
</gene>
<proteinExistence type="inferred from homology"/>
<keyword evidence="5" id="KW-1015">Disulfide bond</keyword>
<name>A0A437R9M1_9BURK</name>
<dbReference type="EMBL" id="SACR01000007">
    <property type="protein sequence ID" value="RVU43415.1"/>
    <property type="molecule type" value="Genomic_DNA"/>
</dbReference>
<dbReference type="Pfam" id="PF10411">
    <property type="entry name" value="DsbC_N"/>
    <property type="match status" value="1"/>
</dbReference>
<evidence type="ECO:0000259" key="9">
    <source>
        <dbReference type="Pfam" id="PF13098"/>
    </source>
</evidence>
<evidence type="ECO:0000256" key="7">
    <source>
        <dbReference type="RuleBase" id="RU364038"/>
    </source>
</evidence>
<dbReference type="Gene3D" id="3.10.450.70">
    <property type="entry name" value="Disulphide bond isomerase, DsbC/G, N-terminal"/>
    <property type="match status" value="1"/>
</dbReference>
<dbReference type="InterPro" id="IPR009094">
    <property type="entry name" value="DiS-bond_isomerase_DsbC/G_N_sf"/>
</dbReference>
<feature type="signal peptide" evidence="7">
    <location>
        <begin position="1"/>
        <end position="22"/>
    </location>
</feature>
<comment type="caution">
    <text evidence="10">The sequence shown here is derived from an EMBL/GenBank/DDBJ whole genome shotgun (WGS) entry which is preliminary data.</text>
</comment>
<feature type="domain" description="Thioredoxin-like fold" evidence="9">
    <location>
        <begin position="118"/>
        <end position="240"/>
    </location>
</feature>
<evidence type="ECO:0000313" key="11">
    <source>
        <dbReference type="Proteomes" id="UP000285575"/>
    </source>
</evidence>
<dbReference type="OrthoDB" id="12976at2"/>
<keyword evidence="3 7" id="KW-0732">Signal</keyword>
<dbReference type="RefSeq" id="WP_128230699.1">
    <property type="nucleotide sequence ID" value="NZ_SACR01000007.1"/>
</dbReference>
<accession>A0A437R9M1</accession>
<dbReference type="InterPro" id="IPR012336">
    <property type="entry name" value="Thioredoxin-like_fold"/>
</dbReference>
<comment type="function">
    <text evidence="7">Required for disulfide bond formation in some periplasmic proteins. Acts by transferring its disulfide bond to other proteins and is reduced in the process.</text>
</comment>
<dbReference type="GO" id="GO:0042597">
    <property type="term" value="C:periplasmic space"/>
    <property type="evidence" value="ECO:0007669"/>
    <property type="project" value="UniProtKB-SubCell"/>
</dbReference>
<organism evidence="10 11">
    <name type="scientific">Rubrivivax rivuli</name>
    <dbReference type="NCBI Taxonomy" id="1862385"/>
    <lineage>
        <taxon>Bacteria</taxon>
        <taxon>Pseudomonadati</taxon>
        <taxon>Pseudomonadota</taxon>
        <taxon>Betaproteobacteria</taxon>
        <taxon>Burkholderiales</taxon>
        <taxon>Sphaerotilaceae</taxon>
        <taxon>Rubrivivax</taxon>
    </lineage>
</organism>
<evidence type="ECO:0000313" key="10">
    <source>
        <dbReference type="EMBL" id="RVU43415.1"/>
    </source>
</evidence>
<dbReference type="InterPro" id="IPR036249">
    <property type="entry name" value="Thioredoxin-like_sf"/>
</dbReference>
<evidence type="ECO:0000256" key="6">
    <source>
        <dbReference type="ARBA" id="ARBA00023284"/>
    </source>
</evidence>
<comment type="similarity">
    <text evidence="2 7">Belongs to the thioredoxin family. DsbC subfamily.</text>
</comment>
<dbReference type="InterPro" id="IPR033954">
    <property type="entry name" value="DiS-bond_Isoase_DsbC/G"/>
</dbReference>
<sequence>MNLRFRPFLAILLLALAGTACSQNDAAVQATIRKALSERLPNLPKIDEITRSPVEGLWEVRYGGTEIIYSDAKGDFVFANGSLVDTKTRTDLTQARIEKLLAIDWAQMPLKDAIAIKQGTGARKMAVFVDPNCGYCKRFERDLTTVKDVTIYTFLLPILGADSMAKSRDILCAKDPAVAWRAWMLDGVLPAKAVNCDTSAIERTLEFGTKQRVNGTPAVFFTDGTRRPGAISADSVERLLTAAAAKK</sequence>
<keyword evidence="11" id="KW-1185">Reference proteome</keyword>
<evidence type="ECO:0000256" key="5">
    <source>
        <dbReference type="ARBA" id="ARBA00023157"/>
    </source>
</evidence>
<feature type="domain" description="Disulphide bond isomerase DsbC/G N-terminal" evidence="8">
    <location>
        <begin position="24"/>
        <end position="94"/>
    </location>
</feature>
<dbReference type="InterPro" id="IPR051470">
    <property type="entry name" value="Thiol:disulfide_interchange"/>
</dbReference>
<dbReference type="Proteomes" id="UP000285575">
    <property type="component" value="Unassembled WGS sequence"/>
</dbReference>
<protein>
    <recommendedName>
        <fullName evidence="7">Thiol:disulfide interchange protein</fullName>
    </recommendedName>
</protein>
<dbReference type="Gene3D" id="3.40.30.10">
    <property type="entry name" value="Glutaredoxin"/>
    <property type="match status" value="1"/>
</dbReference>
<dbReference type="PANTHER" id="PTHR35272:SF3">
    <property type="entry name" value="THIOL:DISULFIDE INTERCHANGE PROTEIN DSBC"/>
    <property type="match status" value="1"/>
</dbReference>
<keyword evidence="6 7" id="KW-0676">Redox-active center</keyword>
<feature type="chain" id="PRO_5018824232" description="Thiol:disulfide interchange protein" evidence="7">
    <location>
        <begin position="23"/>
        <end position="247"/>
    </location>
</feature>